<organism evidence="1 2">
    <name type="scientific">Methylobacterium durans</name>
    <dbReference type="NCBI Taxonomy" id="2202825"/>
    <lineage>
        <taxon>Bacteria</taxon>
        <taxon>Pseudomonadati</taxon>
        <taxon>Pseudomonadota</taxon>
        <taxon>Alphaproteobacteria</taxon>
        <taxon>Hyphomicrobiales</taxon>
        <taxon>Methylobacteriaceae</taxon>
        <taxon>Methylobacterium</taxon>
    </lineage>
</organism>
<evidence type="ECO:0000313" key="2">
    <source>
        <dbReference type="Proteomes" id="UP000245926"/>
    </source>
</evidence>
<dbReference type="AlphaFoldDB" id="A0A2U8W8K7"/>
<keyword evidence="2" id="KW-1185">Reference proteome</keyword>
<keyword evidence="1" id="KW-0808">Transferase</keyword>
<evidence type="ECO:0000313" key="1">
    <source>
        <dbReference type="EMBL" id="AWN42463.1"/>
    </source>
</evidence>
<reference evidence="2" key="1">
    <citation type="submission" date="2018-05" db="EMBL/GenBank/DDBJ databases">
        <title>Complete Genome Sequence of Methylobacterium sp. 17SD2-17.</title>
        <authorList>
            <person name="Srinivasan S."/>
        </authorList>
    </citation>
    <scope>NUCLEOTIDE SEQUENCE [LARGE SCALE GENOMIC DNA]</scope>
    <source>
        <strain evidence="2">17SD2-17</strain>
    </source>
</reference>
<dbReference type="EMBL" id="CP029550">
    <property type="protein sequence ID" value="AWN42463.1"/>
    <property type="molecule type" value="Genomic_DNA"/>
</dbReference>
<protein>
    <submittedName>
        <fullName evidence="1">Formyltransferase</fullName>
    </submittedName>
</protein>
<dbReference type="GO" id="GO:0016740">
    <property type="term" value="F:transferase activity"/>
    <property type="evidence" value="ECO:0007669"/>
    <property type="project" value="UniProtKB-KW"/>
</dbReference>
<dbReference type="RefSeq" id="WP_109892368.1">
    <property type="nucleotide sequence ID" value="NZ_CP029550.1"/>
</dbReference>
<accession>A0A2U8W8K7</accession>
<dbReference type="OrthoDB" id="7914675at2"/>
<sequence>MAAWVKGSATDAGSAIGAAAALLAASRAPVVAGLSADLAAIRAAYHLAAAAGASVDTAGAAGTYAELGSLSRTGAMTTTPAEAVGRADVVLVVGEAPWQSPVLKAIAAAGPSRGRTAGAERSLLALGGRGNAATRTYAAEAGGLAVSIAELRAFAKGHLAGEAPYTDLAKRLYAAQFGVALYDPAEIGEMGVEMLQGLVKEINESTRFFALALSDAPGQDRAVVQLSAWTTGQAPRVGFGRGQPEHDPWRFDAARQVASGEADAALWLGALPAPLPDWLGSLPAIALVGEGSPEAAAGTAEIVIAVGVPGESADGVLWNEDRAALTYFAAKDAAAGAPSAADVLGRIRDRLTEQKGA</sequence>
<dbReference type="KEGG" id="mets:DK389_20635"/>
<name>A0A2U8W8K7_9HYPH</name>
<gene>
    <name evidence="1" type="ORF">DK389_20635</name>
</gene>
<dbReference type="Proteomes" id="UP000245926">
    <property type="component" value="Chromosome"/>
</dbReference>
<proteinExistence type="predicted"/>